<dbReference type="Pfam" id="PF13240">
    <property type="entry name" value="Zn_Ribbon_1"/>
    <property type="match status" value="1"/>
</dbReference>
<evidence type="ECO:0000259" key="3">
    <source>
        <dbReference type="Pfam" id="PF13240"/>
    </source>
</evidence>
<dbReference type="NCBIfam" id="NF047619">
    <property type="entry name" value="NADase_discoid"/>
    <property type="match status" value="1"/>
</dbReference>
<evidence type="ECO:0000313" key="5">
    <source>
        <dbReference type="Proteomes" id="UP000603200"/>
    </source>
</evidence>
<comment type="caution">
    <text evidence="4">The sequence shown here is derived from an EMBL/GenBank/DDBJ whole genome shotgun (WGS) entry which is preliminary data.</text>
</comment>
<dbReference type="RefSeq" id="WP_203837477.1">
    <property type="nucleotide sequence ID" value="NZ_BAAATV010000007.1"/>
</dbReference>
<feature type="region of interest" description="Disordered" evidence="1">
    <location>
        <begin position="153"/>
        <end position="172"/>
    </location>
</feature>
<dbReference type="Proteomes" id="UP000603200">
    <property type="component" value="Unassembled WGS sequence"/>
</dbReference>
<evidence type="ECO:0000256" key="2">
    <source>
        <dbReference type="SAM" id="Phobius"/>
    </source>
</evidence>
<dbReference type="InterPro" id="IPR026870">
    <property type="entry name" value="Zinc_ribbon_dom"/>
</dbReference>
<feature type="compositionally biased region" description="Basic and acidic residues" evidence="1">
    <location>
        <begin position="1"/>
        <end position="14"/>
    </location>
</feature>
<keyword evidence="2" id="KW-0472">Membrane</keyword>
<dbReference type="InterPro" id="IPR057561">
    <property type="entry name" value="NADase_transloc"/>
</dbReference>
<keyword evidence="2" id="KW-0812">Transmembrane</keyword>
<protein>
    <recommendedName>
        <fullName evidence="3">Zinc-ribbon domain-containing protein</fullName>
    </recommendedName>
</protein>
<feature type="domain" description="Zinc-ribbon" evidence="3">
    <location>
        <begin position="62"/>
        <end position="83"/>
    </location>
</feature>
<feature type="region of interest" description="Disordered" evidence="1">
    <location>
        <begin position="1"/>
        <end position="55"/>
    </location>
</feature>
<accession>A0ABQ3ZP21</accession>
<keyword evidence="5" id="KW-1185">Reference proteome</keyword>
<evidence type="ECO:0000313" key="4">
    <source>
        <dbReference type="EMBL" id="GIE20308.1"/>
    </source>
</evidence>
<dbReference type="InterPro" id="IPR008979">
    <property type="entry name" value="Galactose-bd-like_sf"/>
</dbReference>
<sequence length="284" mass="30259">MSDPRKQTDAERARALLLPVSEPQGAQDLDGDGVPAVLPGRPAPQQPPTRPAAAAEESGITCWNCGVGNRTDRTFCRNCGAELHNPPPAAAAPPPRRNTRKLLLIIGAIVLTLALLAGAVFAITALIRARADNEINVPPPNLVKAPPVAAEASVQDPKHPPQNAFDGVSDSWWGTGREGDSRGAVIQADYSQPINLRAVRIFPGVSTDPADRDQQARPQQIQVVVTDAQGRRSVGSYKLSDGEALLVEMDAPNTRRVQFVLESAYGAQPGKQVAVCEIELFRNA</sequence>
<feature type="transmembrane region" description="Helical" evidence="2">
    <location>
        <begin position="102"/>
        <end position="127"/>
    </location>
</feature>
<evidence type="ECO:0000256" key="1">
    <source>
        <dbReference type="SAM" id="MobiDB-lite"/>
    </source>
</evidence>
<name>A0ABQ3ZP21_9ACTN</name>
<dbReference type="SUPFAM" id="SSF49785">
    <property type="entry name" value="Galactose-binding domain-like"/>
    <property type="match status" value="1"/>
</dbReference>
<reference evidence="4 5" key="1">
    <citation type="submission" date="2021-01" db="EMBL/GenBank/DDBJ databases">
        <title>Whole genome shotgun sequence of Actinoplanes humidus NBRC 14915.</title>
        <authorList>
            <person name="Komaki H."/>
            <person name="Tamura T."/>
        </authorList>
    </citation>
    <scope>NUCLEOTIDE SEQUENCE [LARGE SCALE GENOMIC DNA]</scope>
    <source>
        <strain evidence="4 5">NBRC 14915</strain>
    </source>
</reference>
<proteinExistence type="predicted"/>
<organism evidence="4 5">
    <name type="scientific">Winogradskya humida</name>
    <dbReference type="NCBI Taxonomy" id="113566"/>
    <lineage>
        <taxon>Bacteria</taxon>
        <taxon>Bacillati</taxon>
        <taxon>Actinomycetota</taxon>
        <taxon>Actinomycetes</taxon>
        <taxon>Micromonosporales</taxon>
        <taxon>Micromonosporaceae</taxon>
        <taxon>Winogradskya</taxon>
    </lineage>
</organism>
<keyword evidence="2" id="KW-1133">Transmembrane helix</keyword>
<dbReference type="EMBL" id="BOMN01000040">
    <property type="protein sequence ID" value="GIE20308.1"/>
    <property type="molecule type" value="Genomic_DNA"/>
</dbReference>
<dbReference type="Gene3D" id="2.60.120.260">
    <property type="entry name" value="Galactose-binding domain-like"/>
    <property type="match status" value="1"/>
</dbReference>
<feature type="compositionally biased region" description="Pro residues" evidence="1">
    <location>
        <begin position="41"/>
        <end position="50"/>
    </location>
</feature>
<gene>
    <name evidence="4" type="ORF">Ahu01nite_034100</name>
</gene>